<dbReference type="Gene3D" id="3.30.1550.10">
    <property type="entry name" value="Ribosomal protein L11/L12, N-terminal domain"/>
    <property type="match status" value="1"/>
</dbReference>
<protein>
    <recommendedName>
        <fullName evidence="16">Selenide, water dikinase</fullName>
    </recommendedName>
</protein>
<evidence type="ECO:0000256" key="5">
    <source>
        <dbReference type="ARBA" id="ARBA00022840"/>
    </source>
</evidence>
<proteinExistence type="inferred from homology"/>
<keyword evidence="5" id="KW-0067">ATP-binding</keyword>
<keyword evidence="7" id="KW-0711">Selenium</keyword>
<dbReference type="HAMAP" id="MF_00736">
    <property type="entry name" value="Ribosomal_uL11"/>
    <property type="match status" value="1"/>
</dbReference>
<dbReference type="InterPro" id="IPR036676">
    <property type="entry name" value="PurM-like_C_sf"/>
</dbReference>
<dbReference type="SUPFAM" id="SSF46906">
    <property type="entry name" value="Ribosomal protein L11, C-terminal domain"/>
    <property type="match status" value="1"/>
</dbReference>
<dbReference type="PANTHER" id="PTHR10256:SF0">
    <property type="entry name" value="INACTIVE SELENIDE, WATER DIKINASE-LIKE PROTEIN-RELATED"/>
    <property type="match status" value="1"/>
</dbReference>
<dbReference type="Gene3D" id="3.30.1330.10">
    <property type="entry name" value="PurM-like, N-terminal domain"/>
    <property type="match status" value="1"/>
</dbReference>
<evidence type="ECO:0000256" key="6">
    <source>
        <dbReference type="ARBA" id="ARBA00022980"/>
    </source>
</evidence>
<reference evidence="14 15" key="1">
    <citation type="submission" date="2024-02" db="EMBL/GenBank/DDBJ databases">
        <authorList>
            <person name="Chen Y."/>
            <person name="Shah S."/>
            <person name="Dougan E. K."/>
            <person name="Thang M."/>
            <person name="Chan C."/>
        </authorList>
    </citation>
    <scope>NUCLEOTIDE SEQUENCE [LARGE SCALE GENOMIC DNA]</scope>
</reference>
<evidence type="ECO:0000256" key="4">
    <source>
        <dbReference type="ARBA" id="ARBA00022777"/>
    </source>
</evidence>
<evidence type="ECO:0000256" key="7">
    <source>
        <dbReference type="ARBA" id="ARBA00023266"/>
    </source>
</evidence>
<dbReference type="Gene3D" id="3.90.650.10">
    <property type="entry name" value="PurM-like C-terminal domain"/>
    <property type="match status" value="1"/>
</dbReference>
<comment type="similarity">
    <text evidence="1 9">Belongs to the universal ribosomal protein uL11 family.</text>
</comment>
<feature type="domain" description="PurM-like N-terminal" evidence="11">
    <location>
        <begin position="180"/>
        <end position="280"/>
    </location>
</feature>
<accession>A0ABP0K5L9</accession>
<dbReference type="InterPro" id="IPR010918">
    <property type="entry name" value="PurM-like_C_dom"/>
</dbReference>
<dbReference type="CDD" id="cd02195">
    <property type="entry name" value="SelD"/>
    <property type="match status" value="1"/>
</dbReference>
<keyword evidence="4" id="KW-0418">Kinase</keyword>
<organism evidence="14 15">
    <name type="scientific">Durusdinium trenchii</name>
    <dbReference type="NCBI Taxonomy" id="1381693"/>
    <lineage>
        <taxon>Eukaryota</taxon>
        <taxon>Sar</taxon>
        <taxon>Alveolata</taxon>
        <taxon>Dinophyceae</taxon>
        <taxon>Suessiales</taxon>
        <taxon>Symbiodiniaceae</taxon>
        <taxon>Durusdinium</taxon>
    </lineage>
</organism>
<dbReference type="InterPro" id="IPR036769">
    <property type="entry name" value="Ribosomal_uL11_C_sf"/>
</dbReference>
<evidence type="ECO:0000313" key="15">
    <source>
        <dbReference type="Proteomes" id="UP001642484"/>
    </source>
</evidence>
<dbReference type="Pfam" id="PF00298">
    <property type="entry name" value="Ribosomal_L11"/>
    <property type="match status" value="1"/>
</dbReference>
<dbReference type="InterPro" id="IPR004536">
    <property type="entry name" value="SPS/SelD"/>
</dbReference>
<evidence type="ECO:0000259" key="10">
    <source>
        <dbReference type="Pfam" id="PF00298"/>
    </source>
</evidence>
<dbReference type="InterPro" id="IPR016188">
    <property type="entry name" value="PurM-like_N"/>
</dbReference>
<evidence type="ECO:0000256" key="1">
    <source>
        <dbReference type="ARBA" id="ARBA00010537"/>
    </source>
</evidence>
<comment type="caution">
    <text evidence="14">The sequence shown here is derived from an EMBL/GenBank/DDBJ whole genome shotgun (WGS) entry which is preliminary data.</text>
</comment>
<evidence type="ECO:0000259" key="11">
    <source>
        <dbReference type="Pfam" id="PF00586"/>
    </source>
</evidence>
<evidence type="ECO:0000259" key="13">
    <source>
        <dbReference type="Pfam" id="PF03946"/>
    </source>
</evidence>
<keyword evidence="15" id="KW-1185">Reference proteome</keyword>
<keyword evidence="6 9" id="KW-0689">Ribosomal protein</keyword>
<dbReference type="PANTHER" id="PTHR10256">
    <property type="entry name" value="SELENIDE, WATER DIKINASE"/>
    <property type="match status" value="1"/>
</dbReference>
<dbReference type="Pfam" id="PF03946">
    <property type="entry name" value="Ribosomal_L11_N"/>
    <property type="match status" value="1"/>
</dbReference>
<evidence type="ECO:0000256" key="3">
    <source>
        <dbReference type="ARBA" id="ARBA00022741"/>
    </source>
</evidence>
<dbReference type="Proteomes" id="UP001642484">
    <property type="component" value="Unassembled WGS sequence"/>
</dbReference>
<dbReference type="SMART" id="SM00649">
    <property type="entry name" value="RL11"/>
    <property type="match status" value="1"/>
</dbReference>
<evidence type="ECO:0000256" key="8">
    <source>
        <dbReference type="ARBA" id="ARBA00023274"/>
    </source>
</evidence>
<dbReference type="InterPro" id="IPR020783">
    <property type="entry name" value="Ribosomal_uL11_C"/>
</dbReference>
<feature type="domain" description="Large ribosomal subunit protein uL11 N-terminal" evidence="13">
    <location>
        <begin position="13"/>
        <end position="67"/>
    </location>
</feature>
<dbReference type="InterPro" id="IPR020784">
    <property type="entry name" value="Ribosomal_uL11_N"/>
</dbReference>
<gene>
    <name evidence="14" type="ORF">CCMP2556_LOCUS14672</name>
</gene>
<evidence type="ECO:0000256" key="9">
    <source>
        <dbReference type="RuleBase" id="RU003978"/>
    </source>
</evidence>
<dbReference type="InterPro" id="IPR036921">
    <property type="entry name" value="PurM-like_N_sf"/>
</dbReference>
<keyword evidence="2" id="KW-0808">Transferase</keyword>
<feature type="domain" description="Large ribosomal subunit protein uL11 C-terminal" evidence="10">
    <location>
        <begin position="72"/>
        <end position="141"/>
    </location>
</feature>
<evidence type="ECO:0000259" key="12">
    <source>
        <dbReference type="Pfam" id="PF02769"/>
    </source>
</evidence>
<dbReference type="Pfam" id="PF02769">
    <property type="entry name" value="AIRS_C"/>
    <property type="match status" value="1"/>
</dbReference>
<dbReference type="InterPro" id="IPR036796">
    <property type="entry name" value="Ribosomal_uL11_N_sf"/>
</dbReference>
<evidence type="ECO:0000256" key="2">
    <source>
        <dbReference type="ARBA" id="ARBA00022679"/>
    </source>
</evidence>
<name>A0ABP0K5L9_9DINO</name>
<evidence type="ECO:0008006" key="16">
    <source>
        <dbReference type="Google" id="ProtNLM"/>
    </source>
</evidence>
<dbReference type="SUPFAM" id="SSF54747">
    <property type="entry name" value="Ribosomal L11/L12e N-terminal domain"/>
    <property type="match status" value="1"/>
</dbReference>
<dbReference type="EMBL" id="CAXAMN010007580">
    <property type="protein sequence ID" value="CAK9022062.1"/>
    <property type="molecule type" value="Genomic_DNA"/>
</dbReference>
<feature type="domain" description="PurM-like C-terminal" evidence="12">
    <location>
        <begin position="292"/>
        <end position="365"/>
    </location>
</feature>
<keyword evidence="3" id="KW-0547">Nucleotide-binding</keyword>
<dbReference type="SUPFAM" id="SSF56042">
    <property type="entry name" value="PurM C-terminal domain-like"/>
    <property type="match status" value="1"/>
</dbReference>
<dbReference type="Pfam" id="PF00586">
    <property type="entry name" value="AIRS"/>
    <property type="match status" value="1"/>
</dbReference>
<evidence type="ECO:0000313" key="14">
    <source>
        <dbReference type="EMBL" id="CAK9022062.1"/>
    </source>
</evidence>
<dbReference type="InterPro" id="IPR000911">
    <property type="entry name" value="Ribosomal_uL11"/>
</dbReference>
<dbReference type="Gene3D" id="1.10.10.250">
    <property type="entry name" value="Ribosomal protein L11, C-terminal domain"/>
    <property type="match status" value="1"/>
</dbReference>
<dbReference type="SUPFAM" id="SSF55326">
    <property type="entry name" value="PurM N-terminal domain-like"/>
    <property type="match status" value="1"/>
</dbReference>
<keyword evidence="8 9" id="KW-0687">Ribonucleoprotein</keyword>
<sequence length="492" mass="52619">MSPKTSATRKVFLRQYGGEQAPSSVLAPKVGPLGMSPKKVGDDIVKGTSQWKGIRVTVKLTIQNRQAKVDVEPNATSLIIKALKEPLRDRKKTKNIKHTGNLTKNVFLDIVRQMRKKSLAKEFKGTAKEILGTCFAVGCTVDGQKPGSLQQAIDDDEWELPTEWEMFYEELSWISSPQQVSDDIAIVGTLDFFTPIVDEPEVFGGIAAANALSDVYAMGAKPIFAMNIVGFPSNRLPPSVLARILKGGQEKCAEAKVSILGGHTVEDLEPKYGLAVIGVVHPKKVWRNNALRAGDSLILTKPIGTGILGTAQKKGLLEPGTRKQLEDTLLQLNKTAAEVAHAEAEVHAATDVTGFGLLGHLKEMLTPEDSEPAAKRARQGNGESRFLCAVISAQAVPLLPQAKDLAGNDQCVPGGSLNNLKLVEPTTCFPKGISREMKLLLADAQTSGGLLLAVPGDGSKLVAALQKAGLPRTARIGEVREATQGATIVVEP</sequence>
<dbReference type="NCBIfam" id="TIGR00476">
    <property type="entry name" value="selD"/>
    <property type="match status" value="1"/>
</dbReference>